<feature type="compositionally biased region" description="Low complexity" evidence="2">
    <location>
        <begin position="318"/>
        <end position="328"/>
    </location>
</feature>
<comment type="subcellular location">
    <subcellularLocation>
        <location evidence="1">Nucleus</location>
    </subcellularLocation>
    <subcellularLocation>
        <location evidence="1">Chromosome</location>
        <location evidence="1">Telomere</location>
    </subcellularLocation>
</comment>
<sequence>RLQGAALEDLKATRLQAISRSEAHRLLSSRQLGPARLRLVPKMSGMRPIVNLSRPTRVTFKQPRMRTRRQGKGAGLAFEVGVPVATAAQRRPLRPTGNEARATVIGSVVTARAERAEIEVAPVTAAALARTTAAPGAVAAVTGPTDMEVEMCADVLQRHAAADATDGNRGGGGPGGCGSGAGRKRPAGCAHPRGLRETVRLNFRSFNGVLQNAQLALKASLERQPNALGCSVFGLDGIYRAYAPFVRAWRAAGRRAAAAALGAPSGTGAGEGQPRQQDMQEQWRRPRVLASLRPLRALQSWLPKTRHVHTQQQKRHTQQQQQKQQQRK</sequence>
<protein>
    <recommendedName>
        <fullName evidence="1">Telomerase reverse transcriptase</fullName>
        <ecNumber evidence="1">2.7.7.49</ecNumber>
    </recommendedName>
    <alternativeName>
        <fullName evidence="1">Telomerase catalytic subunit</fullName>
    </alternativeName>
</protein>
<feature type="region of interest" description="Disordered" evidence="2">
    <location>
        <begin position="300"/>
        <end position="328"/>
    </location>
</feature>
<feature type="compositionally biased region" description="Basic residues" evidence="2">
    <location>
        <begin position="304"/>
        <end position="317"/>
    </location>
</feature>
<keyword evidence="1" id="KW-0539">Nucleus</keyword>
<evidence type="ECO:0000313" key="4">
    <source>
        <dbReference type="Proteomes" id="UP000722791"/>
    </source>
</evidence>
<dbReference type="PANTHER" id="PTHR12066">
    <property type="entry name" value="TELOMERASE REVERSE TRANSCRIPTASE"/>
    <property type="match status" value="1"/>
</dbReference>
<dbReference type="InterPro" id="IPR003545">
    <property type="entry name" value="Telomerase_RT"/>
</dbReference>
<organism evidence="3 4">
    <name type="scientific">Volvox reticuliferus</name>
    <dbReference type="NCBI Taxonomy" id="1737510"/>
    <lineage>
        <taxon>Eukaryota</taxon>
        <taxon>Viridiplantae</taxon>
        <taxon>Chlorophyta</taxon>
        <taxon>core chlorophytes</taxon>
        <taxon>Chlorophyceae</taxon>
        <taxon>CS clade</taxon>
        <taxon>Chlamydomonadales</taxon>
        <taxon>Volvocaceae</taxon>
        <taxon>Volvox</taxon>
    </lineage>
</organism>
<feature type="region of interest" description="Disordered" evidence="2">
    <location>
        <begin position="163"/>
        <end position="191"/>
    </location>
</feature>
<proteinExistence type="inferred from homology"/>
<dbReference type="GO" id="GO:0000333">
    <property type="term" value="C:telomerase catalytic core complex"/>
    <property type="evidence" value="ECO:0007669"/>
    <property type="project" value="TreeGrafter"/>
</dbReference>
<keyword evidence="1" id="KW-0548">Nucleotidyltransferase</keyword>
<feature type="non-terminal residue" evidence="3">
    <location>
        <position position="328"/>
    </location>
</feature>
<gene>
    <name evidence="3" type="ORF">Vretimale_16269</name>
</gene>
<keyword evidence="1" id="KW-0479">Metal-binding</keyword>
<feature type="region of interest" description="Disordered" evidence="2">
    <location>
        <begin position="262"/>
        <end position="282"/>
    </location>
</feature>
<dbReference type="GO" id="GO:0042162">
    <property type="term" value="F:telomeric DNA binding"/>
    <property type="evidence" value="ECO:0007669"/>
    <property type="project" value="TreeGrafter"/>
</dbReference>
<comment type="caution">
    <text evidence="3">The sequence shown here is derived from an EMBL/GenBank/DDBJ whole genome shotgun (WGS) entry which is preliminary data.</text>
</comment>
<comment type="function">
    <text evidence="1">Telomerase is a ribonucleoprotein enzyme essential for the replication of chromosome termini in most eukaryotes. It elongates telomeres. It is a reverse transcriptase that adds simple sequence repeats to chromosome ends by copying a template sequence within the RNA component of the enzyme.</text>
</comment>
<dbReference type="GO" id="GO:0003720">
    <property type="term" value="F:telomerase activity"/>
    <property type="evidence" value="ECO:0007669"/>
    <property type="project" value="InterPro"/>
</dbReference>
<dbReference type="AlphaFoldDB" id="A0A8J4GTA6"/>
<dbReference type="PANTHER" id="PTHR12066:SF0">
    <property type="entry name" value="TELOMERASE REVERSE TRANSCRIPTASE"/>
    <property type="match status" value="1"/>
</dbReference>
<dbReference type="GO" id="GO:0000781">
    <property type="term" value="C:chromosome, telomeric region"/>
    <property type="evidence" value="ECO:0007669"/>
    <property type="project" value="UniProtKB-SubCell"/>
</dbReference>
<comment type="catalytic activity">
    <reaction evidence="1">
        <text>DNA(n) + a 2'-deoxyribonucleoside 5'-triphosphate = DNA(n+1) + diphosphate</text>
        <dbReference type="Rhea" id="RHEA:22508"/>
        <dbReference type="Rhea" id="RHEA-COMP:17339"/>
        <dbReference type="Rhea" id="RHEA-COMP:17340"/>
        <dbReference type="ChEBI" id="CHEBI:33019"/>
        <dbReference type="ChEBI" id="CHEBI:61560"/>
        <dbReference type="ChEBI" id="CHEBI:173112"/>
        <dbReference type="EC" id="2.7.7.49"/>
    </reaction>
</comment>
<comment type="similarity">
    <text evidence="1">Belongs to the reverse transcriptase family. Telomerase subfamily.</text>
</comment>
<keyword evidence="1" id="KW-0779">Telomere</keyword>
<dbReference type="GO" id="GO:0046872">
    <property type="term" value="F:metal ion binding"/>
    <property type="evidence" value="ECO:0007669"/>
    <property type="project" value="UniProtKB-KW"/>
</dbReference>
<evidence type="ECO:0000313" key="3">
    <source>
        <dbReference type="EMBL" id="GIM13123.1"/>
    </source>
</evidence>
<keyword evidence="1" id="KW-0808">Transferase</keyword>
<keyword evidence="1" id="KW-0460">Magnesium</keyword>
<reference evidence="3" key="1">
    <citation type="journal article" date="2021" name="Proc. Natl. Acad. Sci. U.S.A.">
        <title>Three genomes in the algal genus Volvox reveal the fate of a haploid sex-determining region after a transition to homothallism.</title>
        <authorList>
            <person name="Yamamoto K."/>
            <person name="Hamaji T."/>
            <person name="Kawai-Toyooka H."/>
            <person name="Matsuzaki R."/>
            <person name="Takahashi F."/>
            <person name="Nishimura Y."/>
            <person name="Kawachi M."/>
            <person name="Noguchi H."/>
            <person name="Minakuchi Y."/>
            <person name="Umen J.G."/>
            <person name="Toyoda A."/>
            <person name="Nozaki H."/>
        </authorList>
    </citation>
    <scope>NUCLEOTIDE SEQUENCE</scope>
    <source>
        <strain evidence="3">NIES-3785</strain>
    </source>
</reference>
<feature type="compositionally biased region" description="Gly residues" evidence="2">
    <location>
        <begin position="168"/>
        <end position="181"/>
    </location>
</feature>
<keyword evidence="1" id="KW-0158">Chromosome</keyword>
<evidence type="ECO:0000256" key="1">
    <source>
        <dbReference type="RuleBase" id="RU365061"/>
    </source>
</evidence>
<feature type="non-terminal residue" evidence="3">
    <location>
        <position position="1"/>
    </location>
</feature>
<evidence type="ECO:0000256" key="2">
    <source>
        <dbReference type="SAM" id="MobiDB-lite"/>
    </source>
</evidence>
<accession>A0A8J4GTA6</accession>
<dbReference type="Proteomes" id="UP000722791">
    <property type="component" value="Unassembled WGS sequence"/>
</dbReference>
<dbReference type="EMBL" id="BNCQ01000047">
    <property type="protein sequence ID" value="GIM13123.1"/>
    <property type="molecule type" value="Genomic_DNA"/>
</dbReference>
<dbReference type="GO" id="GO:0007004">
    <property type="term" value="P:telomere maintenance via telomerase"/>
    <property type="evidence" value="ECO:0007669"/>
    <property type="project" value="TreeGrafter"/>
</dbReference>
<dbReference type="GO" id="GO:0070034">
    <property type="term" value="F:telomerase RNA binding"/>
    <property type="evidence" value="ECO:0007669"/>
    <property type="project" value="TreeGrafter"/>
</dbReference>
<dbReference type="EC" id="2.7.7.49" evidence="1"/>
<name>A0A8J4GTA6_9CHLO</name>
<keyword evidence="1" id="KW-0695">RNA-directed DNA polymerase</keyword>